<feature type="compositionally biased region" description="Acidic residues" evidence="7">
    <location>
        <begin position="100"/>
        <end position="114"/>
    </location>
</feature>
<dbReference type="EMBL" id="KZ308520">
    <property type="protein sequence ID" value="KAG8230991.1"/>
    <property type="molecule type" value="Genomic_DNA"/>
</dbReference>
<dbReference type="GO" id="GO:0006364">
    <property type="term" value="P:rRNA processing"/>
    <property type="evidence" value="ECO:0007669"/>
    <property type="project" value="TreeGrafter"/>
</dbReference>
<gene>
    <name evidence="8" type="ORF">J437_LFUL003949</name>
</gene>
<dbReference type="Proteomes" id="UP000792457">
    <property type="component" value="Unassembled WGS sequence"/>
</dbReference>
<accession>A0A8K0P2C5</accession>
<comment type="subcellular location">
    <subcellularLocation>
        <location evidence="1">Nucleus</location>
        <location evidence="1">Nucleolus</location>
    </subcellularLocation>
    <subcellularLocation>
        <location evidence="2">Nucleus</location>
        <location evidence="2">Nucleoplasm</location>
    </subcellularLocation>
</comment>
<comment type="similarity">
    <text evidence="3">Belongs to the NOP53 family.</text>
</comment>
<dbReference type="AlphaFoldDB" id="A0A8K0P2C5"/>
<evidence type="ECO:0000256" key="7">
    <source>
        <dbReference type="SAM" id="MobiDB-lite"/>
    </source>
</evidence>
<evidence type="ECO:0000256" key="2">
    <source>
        <dbReference type="ARBA" id="ARBA00004642"/>
    </source>
</evidence>
<sequence>MKGSEAWLFNRFTGTSYNPSLEEHSQLLSKAGQEELKVMKEEEHLKRVVTDMIPKVTVQEVELLKQFDLGVLSFSKQFSSRTSFSELENWMKEMSQGLDPSEEESSSEGGEDNDFVGNAIVSREKKKTLQKRRKIKEARLEAVKRKESKLERKKLSDIDRLSVVKKELKKEDDKLQLLRTKREKAKKAKAVQPKVLSKHKFEPLETDFSLGSELSGNLRNIKPEGSILKDRFRRMQERNIVEPRVKQT</sequence>
<dbReference type="InterPro" id="IPR011687">
    <property type="entry name" value="Nop53/GLTSCR2"/>
</dbReference>
<keyword evidence="9" id="KW-1185">Reference proteome</keyword>
<dbReference type="GO" id="GO:0005654">
    <property type="term" value="C:nucleoplasm"/>
    <property type="evidence" value="ECO:0007669"/>
    <property type="project" value="UniProtKB-SubCell"/>
</dbReference>
<reference evidence="8" key="2">
    <citation type="submission" date="2017-10" db="EMBL/GenBank/DDBJ databases">
        <title>Ladona fulva Genome sequencing and assembly.</title>
        <authorList>
            <person name="Murali S."/>
            <person name="Richards S."/>
            <person name="Bandaranaike D."/>
            <person name="Bellair M."/>
            <person name="Blankenburg K."/>
            <person name="Chao H."/>
            <person name="Dinh H."/>
            <person name="Doddapaneni H."/>
            <person name="Dugan-Rocha S."/>
            <person name="Elkadiri S."/>
            <person name="Gnanaolivu R."/>
            <person name="Hernandez B."/>
            <person name="Skinner E."/>
            <person name="Javaid M."/>
            <person name="Lee S."/>
            <person name="Li M."/>
            <person name="Ming W."/>
            <person name="Munidasa M."/>
            <person name="Muniz J."/>
            <person name="Nguyen L."/>
            <person name="Hughes D."/>
            <person name="Osuji N."/>
            <person name="Pu L.-L."/>
            <person name="Puazo M."/>
            <person name="Qu C."/>
            <person name="Quiroz J."/>
            <person name="Raj R."/>
            <person name="Weissenberger G."/>
            <person name="Xin Y."/>
            <person name="Zou X."/>
            <person name="Han Y."/>
            <person name="Worley K."/>
            <person name="Muzny D."/>
            <person name="Gibbs R."/>
        </authorList>
    </citation>
    <scope>NUCLEOTIDE SEQUENCE</scope>
    <source>
        <strain evidence="8">Sampled in the wild</strain>
    </source>
</reference>
<dbReference type="Pfam" id="PF07767">
    <property type="entry name" value="Nop53"/>
    <property type="match status" value="1"/>
</dbReference>
<evidence type="ECO:0000313" key="8">
    <source>
        <dbReference type="EMBL" id="KAG8230991.1"/>
    </source>
</evidence>
<name>A0A8K0P2C5_LADFU</name>
<evidence type="ECO:0000256" key="5">
    <source>
        <dbReference type="ARBA" id="ARBA00022517"/>
    </source>
</evidence>
<keyword evidence="5" id="KW-0690">Ribosome biogenesis</keyword>
<dbReference type="GO" id="GO:0008097">
    <property type="term" value="F:5S rRNA binding"/>
    <property type="evidence" value="ECO:0007669"/>
    <property type="project" value="TreeGrafter"/>
</dbReference>
<organism evidence="8 9">
    <name type="scientific">Ladona fulva</name>
    <name type="common">Scarce chaser dragonfly</name>
    <name type="synonym">Libellula fulva</name>
    <dbReference type="NCBI Taxonomy" id="123851"/>
    <lineage>
        <taxon>Eukaryota</taxon>
        <taxon>Metazoa</taxon>
        <taxon>Ecdysozoa</taxon>
        <taxon>Arthropoda</taxon>
        <taxon>Hexapoda</taxon>
        <taxon>Insecta</taxon>
        <taxon>Pterygota</taxon>
        <taxon>Palaeoptera</taxon>
        <taxon>Odonata</taxon>
        <taxon>Epiprocta</taxon>
        <taxon>Anisoptera</taxon>
        <taxon>Libelluloidea</taxon>
        <taxon>Libellulidae</taxon>
        <taxon>Ladona</taxon>
    </lineage>
</organism>
<reference evidence="8" key="1">
    <citation type="submission" date="2013-04" db="EMBL/GenBank/DDBJ databases">
        <authorList>
            <person name="Qu J."/>
            <person name="Murali S.C."/>
            <person name="Bandaranaike D."/>
            <person name="Bellair M."/>
            <person name="Blankenburg K."/>
            <person name="Chao H."/>
            <person name="Dinh H."/>
            <person name="Doddapaneni H."/>
            <person name="Downs B."/>
            <person name="Dugan-Rocha S."/>
            <person name="Elkadiri S."/>
            <person name="Gnanaolivu R.D."/>
            <person name="Hernandez B."/>
            <person name="Javaid M."/>
            <person name="Jayaseelan J.C."/>
            <person name="Lee S."/>
            <person name="Li M."/>
            <person name="Ming W."/>
            <person name="Munidasa M."/>
            <person name="Muniz J."/>
            <person name="Nguyen L."/>
            <person name="Ongeri F."/>
            <person name="Osuji N."/>
            <person name="Pu L.-L."/>
            <person name="Puazo M."/>
            <person name="Qu C."/>
            <person name="Quiroz J."/>
            <person name="Raj R."/>
            <person name="Weissenberger G."/>
            <person name="Xin Y."/>
            <person name="Zou X."/>
            <person name="Han Y."/>
            <person name="Richards S."/>
            <person name="Worley K."/>
            <person name="Muzny D."/>
            <person name="Gibbs R."/>
        </authorList>
    </citation>
    <scope>NUCLEOTIDE SEQUENCE</scope>
    <source>
        <strain evidence="8">Sampled in the wild</strain>
    </source>
</reference>
<evidence type="ECO:0000256" key="3">
    <source>
        <dbReference type="ARBA" id="ARBA00008838"/>
    </source>
</evidence>
<evidence type="ECO:0000313" key="9">
    <source>
        <dbReference type="Proteomes" id="UP000792457"/>
    </source>
</evidence>
<dbReference type="GO" id="GO:0000027">
    <property type="term" value="P:ribosomal large subunit assembly"/>
    <property type="evidence" value="ECO:0007669"/>
    <property type="project" value="TreeGrafter"/>
</dbReference>
<proteinExistence type="inferred from homology"/>
<evidence type="ECO:0000256" key="1">
    <source>
        <dbReference type="ARBA" id="ARBA00004604"/>
    </source>
</evidence>
<feature type="region of interest" description="Disordered" evidence="7">
    <location>
        <begin position="91"/>
        <end position="131"/>
    </location>
</feature>
<evidence type="ECO:0000256" key="4">
    <source>
        <dbReference type="ARBA" id="ARBA00018339"/>
    </source>
</evidence>
<comment type="caution">
    <text evidence="8">The sequence shown here is derived from an EMBL/GenBank/DDBJ whole genome shotgun (WGS) entry which is preliminary data.</text>
</comment>
<protein>
    <recommendedName>
        <fullName evidence="4">Ribosome biogenesis protein NOP53</fullName>
    </recommendedName>
</protein>
<dbReference type="PANTHER" id="PTHR14211">
    <property type="entry name" value="GLIOMA SUPPRESSOR CANDIDATE REGION GENE 2"/>
    <property type="match status" value="1"/>
</dbReference>
<keyword evidence="6" id="KW-0539">Nucleus</keyword>
<evidence type="ECO:0000256" key="6">
    <source>
        <dbReference type="ARBA" id="ARBA00023242"/>
    </source>
</evidence>
<dbReference type="PANTHER" id="PTHR14211:SF7">
    <property type="entry name" value="RIBOSOME BIOGENESIS PROTEIN NOP53"/>
    <property type="match status" value="1"/>
</dbReference>
<dbReference type="PIRSF" id="PIRSF017302">
    <property type="entry name" value="Gltscr2"/>
    <property type="match status" value="1"/>
</dbReference>
<dbReference type="OrthoDB" id="5072at2759"/>
<dbReference type="GO" id="GO:0005730">
    <property type="term" value="C:nucleolus"/>
    <property type="evidence" value="ECO:0007669"/>
    <property type="project" value="UniProtKB-SubCell"/>
</dbReference>